<evidence type="ECO:0000256" key="6">
    <source>
        <dbReference type="RuleBase" id="RU004432"/>
    </source>
</evidence>
<keyword evidence="7" id="KW-0175">Coiled coil</keyword>
<dbReference type="InterPro" id="IPR001270">
    <property type="entry name" value="ClpA/B"/>
</dbReference>
<accession>A0A0G2ZB59</accession>
<evidence type="ECO:0000256" key="2">
    <source>
        <dbReference type="ARBA" id="ARBA00022741"/>
    </source>
</evidence>
<evidence type="ECO:0000256" key="1">
    <source>
        <dbReference type="ARBA" id="ARBA00022737"/>
    </source>
</evidence>
<dbReference type="Pfam" id="PF07724">
    <property type="entry name" value="AAA_2"/>
    <property type="match status" value="1"/>
</dbReference>
<dbReference type="SMART" id="SM01086">
    <property type="entry name" value="ClpB_D2-small"/>
    <property type="match status" value="1"/>
</dbReference>
<dbReference type="PROSITE" id="PS00871">
    <property type="entry name" value="CLPAB_2"/>
    <property type="match status" value="1"/>
</dbReference>
<dbReference type="PRINTS" id="PR00300">
    <property type="entry name" value="CLPPROTEASEA"/>
</dbReference>
<dbReference type="InterPro" id="IPR003959">
    <property type="entry name" value="ATPase_AAA_core"/>
</dbReference>
<organism evidence="9 10">
    <name type="scientific">Kosmotoga pacifica</name>
    <dbReference type="NCBI Taxonomy" id="1330330"/>
    <lineage>
        <taxon>Bacteria</taxon>
        <taxon>Thermotogati</taxon>
        <taxon>Thermotogota</taxon>
        <taxon>Thermotogae</taxon>
        <taxon>Kosmotogales</taxon>
        <taxon>Kosmotogaceae</taxon>
        <taxon>Kosmotoga</taxon>
    </lineage>
</organism>
<evidence type="ECO:0000256" key="4">
    <source>
        <dbReference type="ARBA" id="ARBA00023186"/>
    </source>
</evidence>
<dbReference type="GO" id="GO:0005737">
    <property type="term" value="C:cytoplasm"/>
    <property type="evidence" value="ECO:0007669"/>
    <property type="project" value="TreeGrafter"/>
</dbReference>
<dbReference type="InterPro" id="IPR018368">
    <property type="entry name" value="ClpA/B_CS1"/>
</dbReference>
<dbReference type="Pfam" id="PF02861">
    <property type="entry name" value="Clp_N"/>
    <property type="match status" value="1"/>
</dbReference>
<dbReference type="Proteomes" id="UP000035159">
    <property type="component" value="Chromosome"/>
</dbReference>
<dbReference type="Gene3D" id="1.10.8.60">
    <property type="match status" value="2"/>
</dbReference>
<dbReference type="PROSITE" id="PS00870">
    <property type="entry name" value="CLPAB_1"/>
    <property type="match status" value="1"/>
</dbReference>
<dbReference type="InterPro" id="IPR041546">
    <property type="entry name" value="ClpA/ClpB_AAA_lid"/>
</dbReference>
<dbReference type="SMART" id="SM00382">
    <property type="entry name" value="AAA"/>
    <property type="match status" value="2"/>
</dbReference>
<dbReference type="EMBL" id="CP011232">
    <property type="protein sequence ID" value="AKI97321.1"/>
    <property type="molecule type" value="Genomic_DNA"/>
</dbReference>
<sequence length="794" mass="89841">MLNYEEYTEKAKKILMDVQDILTRYRQNQLGSEHILLSILEDGDNLAVEVLKNLKVDLGALRRDVEDVIGRYGSSSGGTGTQIYLTPDARHILETAKNEAKRMQDSKIGTEHLLLAMVKETSSVASRILVKYGLDIDRVYNALLKERKDADASENENISALKRFTIDLTELAKQGKLMPVIGREEEIKRVIQILGRKTKNNPVLVGEPGVGKTAIVEGLAQRIIDGETPEYLKDKRVLVLDMGRVVAGTKFRGEFEERMKSIIDSVRRLSGEVILFIDEIHTVVGAGSAEGSMDAANLMKPALARGELQCIGATTIDEYRKYIEKDRALERRFQPVYVDEPTPEEALEILKGIKENYEKHHNVKIEDDALETAVDLSIKYISDRYLPDKAIDLIDEAASFVRLQAGYVPKEIRKLEKKLTQLDEKISELVQKGEYRQAAELKSEYERLKGEYEQKKREWHENISGNAKSVTKDIIASIIEQWTGIPAGRLLETEREKLKNLKELIHKRFIDQKEAVDVVVSTIKRARAGLKAKNRPWGSFLFMGPTGVGKTELAKTLAYILFGSEDAMIRLDMSEYMEKHTVSRLIGAPPGYVGYEEGGQLTEAVRRKPYSVILLDEIEKAHPDVHNLLLQIMDDGRLTDGKGKTVNFSNTILIMTSNIASEELVSKEIDEEVLSKVELKLKKAFKPEFINRLDSIVFFKPLGREVMKEIVGLRMKEVFERLQEQNITAEITQNAVDYLAEKGYDRMFGARPVRRVIEKEVEAPIADMIIEGTLTEGEKITIDADEFGIKIFKK</sequence>
<dbReference type="PROSITE" id="PS51903">
    <property type="entry name" value="CLP_R"/>
    <property type="match status" value="1"/>
</dbReference>
<dbReference type="STRING" id="1330330.IX53_05245"/>
<evidence type="ECO:0000313" key="9">
    <source>
        <dbReference type="EMBL" id="AKI97321.1"/>
    </source>
</evidence>
<keyword evidence="1 5" id="KW-0677">Repeat</keyword>
<evidence type="ECO:0000256" key="7">
    <source>
        <dbReference type="SAM" id="Coils"/>
    </source>
</evidence>
<comment type="similarity">
    <text evidence="6">Belongs to the ClpA/ClpB family.</text>
</comment>
<gene>
    <name evidence="9" type="ORF">IX53_05245</name>
</gene>
<name>A0A0G2ZB59_9BACT</name>
<dbReference type="PATRIC" id="fig|1330330.3.peg.1052"/>
<evidence type="ECO:0000313" key="10">
    <source>
        <dbReference type="Proteomes" id="UP000035159"/>
    </source>
</evidence>
<dbReference type="Pfam" id="PF00004">
    <property type="entry name" value="AAA"/>
    <property type="match status" value="1"/>
</dbReference>
<dbReference type="GO" id="GO:0005524">
    <property type="term" value="F:ATP binding"/>
    <property type="evidence" value="ECO:0007669"/>
    <property type="project" value="UniProtKB-KW"/>
</dbReference>
<dbReference type="Pfam" id="PF10431">
    <property type="entry name" value="ClpB_D2-small"/>
    <property type="match status" value="1"/>
</dbReference>
<dbReference type="GO" id="GO:0016887">
    <property type="term" value="F:ATP hydrolysis activity"/>
    <property type="evidence" value="ECO:0007669"/>
    <property type="project" value="InterPro"/>
</dbReference>
<dbReference type="KEGG" id="kpf:IX53_05245"/>
<dbReference type="GO" id="GO:0006508">
    <property type="term" value="P:proteolysis"/>
    <property type="evidence" value="ECO:0007669"/>
    <property type="project" value="UniProtKB-KW"/>
</dbReference>
<evidence type="ECO:0000256" key="5">
    <source>
        <dbReference type="PROSITE-ProRule" id="PRU01251"/>
    </source>
</evidence>
<dbReference type="CDD" id="cd19499">
    <property type="entry name" value="RecA-like_ClpB_Hsp104-like"/>
    <property type="match status" value="1"/>
</dbReference>
<keyword evidence="9" id="KW-0645">Protease</keyword>
<dbReference type="InterPro" id="IPR050130">
    <property type="entry name" value="ClpA_ClpB"/>
</dbReference>
<dbReference type="GO" id="GO:0034605">
    <property type="term" value="P:cellular response to heat"/>
    <property type="evidence" value="ECO:0007669"/>
    <property type="project" value="TreeGrafter"/>
</dbReference>
<dbReference type="FunFam" id="3.40.50.300:FF:000025">
    <property type="entry name" value="ATP-dependent Clp protease subunit"/>
    <property type="match status" value="1"/>
</dbReference>
<dbReference type="InterPro" id="IPR019489">
    <property type="entry name" value="Clp_ATPase_C"/>
</dbReference>
<dbReference type="SUPFAM" id="SSF52540">
    <property type="entry name" value="P-loop containing nucleoside triphosphate hydrolases"/>
    <property type="match status" value="2"/>
</dbReference>
<feature type="domain" description="Clp R" evidence="8">
    <location>
        <begin position="4"/>
        <end position="149"/>
    </location>
</feature>
<keyword evidence="9" id="KW-0378">Hydrolase</keyword>
<dbReference type="Gene3D" id="1.10.1780.10">
    <property type="entry name" value="Clp, N-terminal domain"/>
    <property type="match status" value="1"/>
</dbReference>
<dbReference type="Gene3D" id="3.40.50.300">
    <property type="entry name" value="P-loop containing nucleotide triphosphate hydrolases"/>
    <property type="match status" value="2"/>
</dbReference>
<evidence type="ECO:0000256" key="3">
    <source>
        <dbReference type="ARBA" id="ARBA00022840"/>
    </source>
</evidence>
<proteinExistence type="inferred from homology"/>
<keyword evidence="10" id="KW-1185">Reference proteome</keyword>
<dbReference type="InterPro" id="IPR028299">
    <property type="entry name" value="ClpA/B_CS2"/>
</dbReference>
<dbReference type="PANTHER" id="PTHR11638">
    <property type="entry name" value="ATP-DEPENDENT CLP PROTEASE"/>
    <property type="match status" value="1"/>
</dbReference>
<keyword evidence="3 6" id="KW-0067">ATP-binding</keyword>
<dbReference type="OrthoDB" id="9803641at2"/>
<dbReference type="PANTHER" id="PTHR11638:SF18">
    <property type="entry name" value="HEAT SHOCK PROTEIN 104"/>
    <property type="match status" value="1"/>
</dbReference>
<dbReference type="FunFam" id="3.40.50.300:FF:000010">
    <property type="entry name" value="Chaperone clpB 1, putative"/>
    <property type="match status" value="1"/>
</dbReference>
<evidence type="ECO:0000259" key="8">
    <source>
        <dbReference type="PROSITE" id="PS51903"/>
    </source>
</evidence>
<dbReference type="CDD" id="cd00009">
    <property type="entry name" value="AAA"/>
    <property type="match status" value="1"/>
</dbReference>
<feature type="coiled-coil region" evidence="7">
    <location>
        <begin position="412"/>
        <end position="462"/>
    </location>
</feature>
<dbReference type="Gene3D" id="4.10.860.10">
    <property type="entry name" value="UVR domain"/>
    <property type="match status" value="1"/>
</dbReference>
<dbReference type="InterPro" id="IPR004176">
    <property type="entry name" value="Clp_R_N"/>
</dbReference>
<keyword evidence="4 6" id="KW-0143">Chaperone</keyword>
<dbReference type="GO" id="GO:0008233">
    <property type="term" value="F:peptidase activity"/>
    <property type="evidence" value="ECO:0007669"/>
    <property type="project" value="UniProtKB-KW"/>
</dbReference>
<dbReference type="InterPro" id="IPR027417">
    <property type="entry name" value="P-loop_NTPase"/>
</dbReference>
<protein>
    <submittedName>
        <fullName evidence="9">Clp protease ClpX</fullName>
    </submittedName>
</protein>
<dbReference type="RefSeq" id="WP_047754455.1">
    <property type="nucleotide sequence ID" value="NZ_CAJUHA010000008.1"/>
</dbReference>
<dbReference type="SUPFAM" id="SSF81923">
    <property type="entry name" value="Double Clp-N motif"/>
    <property type="match status" value="1"/>
</dbReference>
<dbReference type="AlphaFoldDB" id="A0A0G2ZB59"/>
<keyword evidence="2 6" id="KW-0547">Nucleotide-binding</keyword>
<dbReference type="InterPro" id="IPR036628">
    <property type="entry name" value="Clp_N_dom_sf"/>
</dbReference>
<dbReference type="InterPro" id="IPR003593">
    <property type="entry name" value="AAA+_ATPase"/>
</dbReference>
<dbReference type="Pfam" id="PF17871">
    <property type="entry name" value="AAA_lid_9"/>
    <property type="match status" value="1"/>
</dbReference>
<reference evidence="9 10" key="1">
    <citation type="submission" date="2015-04" db="EMBL/GenBank/DDBJ databases">
        <title>Complete Genome Sequence of Kosmotoga pacifica SLHLJ1.</title>
        <authorList>
            <person name="Jiang L.J."/>
            <person name="Shao Z.Z."/>
            <person name="Jebbar M."/>
        </authorList>
    </citation>
    <scope>NUCLEOTIDE SEQUENCE [LARGE SCALE GENOMIC DNA]</scope>
    <source>
        <strain evidence="9 10">SLHLJ1</strain>
    </source>
</reference>